<evidence type="ECO:0000256" key="3">
    <source>
        <dbReference type="ARBA" id="ARBA00023163"/>
    </source>
</evidence>
<protein>
    <submittedName>
        <fullName evidence="5">GntR family transcriptional regulator</fullName>
    </submittedName>
</protein>
<gene>
    <name evidence="5" type="ORF">Rai3103_01635</name>
</gene>
<accession>A0A5Q2FD14</accession>
<dbReference type="Proteomes" id="UP000386847">
    <property type="component" value="Chromosome"/>
</dbReference>
<keyword evidence="3" id="KW-0804">Transcription</keyword>
<dbReference type="InterPro" id="IPR008920">
    <property type="entry name" value="TF_FadR/GntR_C"/>
</dbReference>
<dbReference type="SMART" id="SM00345">
    <property type="entry name" value="HTH_GNTR"/>
    <property type="match status" value="1"/>
</dbReference>
<dbReference type="Gene3D" id="1.10.10.10">
    <property type="entry name" value="Winged helix-like DNA-binding domain superfamily/Winged helix DNA-binding domain"/>
    <property type="match status" value="1"/>
</dbReference>
<dbReference type="PANTHER" id="PTHR43537">
    <property type="entry name" value="TRANSCRIPTIONAL REGULATOR, GNTR FAMILY"/>
    <property type="match status" value="1"/>
</dbReference>
<evidence type="ECO:0000313" key="6">
    <source>
        <dbReference type="Proteomes" id="UP000386847"/>
    </source>
</evidence>
<proteinExistence type="predicted"/>
<feature type="domain" description="HTH gntR-type" evidence="4">
    <location>
        <begin position="4"/>
        <end position="71"/>
    </location>
</feature>
<name>A0A5Q2FD14_9ACTN</name>
<keyword evidence="6" id="KW-1185">Reference proteome</keyword>
<dbReference type="InterPro" id="IPR000524">
    <property type="entry name" value="Tscrpt_reg_HTH_GntR"/>
</dbReference>
<dbReference type="AlphaFoldDB" id="A0A5Q2FD14"/>
<dbReference type="GO" id="GO:0003677">
    <property type="term" value="F:DNA binding"/>
    <property type="evidence" value="ECO:0007669"/>
    <property type="project" value="UniProtKB-KW"/>
</dbReference>
<dbReference type="PANTHER" id="PTHR43537:SF24">
    <property type="entry name" value="GLUCONATE OPERON TRANSCRIPTIONAL REPRESSOR"/>
    <property type="match status" value="1"/>
</dbReference>
<dbReference type="GO" id="GO:0003700">
    <property type="term" value="F:DNA-binding transcription factor activity"/>
    <property type="evidence" value="ECO:0007669"/>
    <property type="project" value="InterPro"/>
</dbReference>
<dbReference type="KEGG" id="rain:Rai3103_01635"/>
<dbReference type="Pfam" id="PF07729">
    <property type="entry name" value="FCD"/>
    <property type="match status" value="1"/>
</dbReference>
<dbReference type="Gene3D" id="1.20.120.530">
    <property type="entry name" value="GntR ligand-binding domain-like"/>
    <property type="match status" value="1"/>
</dbReference>
<dbReference type="SMART" id="SM00895">
    <property type="entry name" value="FCD"/>
    <property type="match status" value="1"/>
</dbReference>
<dbReference type="EMBL" id="CP045725">
    <property type="protein sequence ID" value="QGF22595.1"/>
    <property type="molecule type" value="Genomic_DNA"/>
</dbReference>
<dbReference type="InterPro" id="IPR036390">
    <property type="entry name" value="WH_DNA-bd_sf"/>
</dbReference>
<dbReference type="SUPFAM" id="SSF48008">
    <property type="entry name" value="GntR ligand-binding domain-like"/>
    <property type="match status" value="1"/>
</dbReference>
<dbReference type="InterPro" id="IPR036388">
    <property type="entry name" value="WH-like_DNA-bd_sf"/>
</dbReference>
<dbReference type="RefSeq" id="WP_153571125.1">
    <property type="nucleotide sequence ID" value="NZ_CP045725.1"/>
</dbReference>
<dbReference type="SUPFAM" id="SSF46785">
    <property type="entry name" value="Winged helix' DNA-binding domain"/>
    <property type="match status" value="1"/>
</dbReference>
<evidence type="ECO:0000313" key="5">
    <source>
        <dbReference type="EMBL" id="QGF22595.1"/>
    </source>
</evidence>
<keyword evidence="2" id="KW-0238">DNA-binding</keyword>
<dbReference type="Pfam" id="PF00392">
    <property type="entry name" value="GntR"/>
    <property type="match status" value="1"/>
</dbReference>
<evidence type="ECO:0000259" key="4">
    <source>
        <dbReference type="PROSITE" id="PS50949"/>
    </source>
</evidence>
<keyword evidence="1" id="KW-0805">Transcription regulation</keyword>
<evidence type="ECO:0000256" key="1">
    <source>
        <dbReference type="ARBA" id="ARBA00023015"/>
    </source>
</evidence>
<dbReference type="PROSITE" id="PS50949">
    <property type="entry name" value="HTH_GNTR"/>
    <property type="match status" value="1"/>
</dbReference>
<organism evidence="5 6">
    <name type="scientific">Raineyella fluvialis</name>
    <dbReference type="NCBI Taxonomy" id="2662261"/>
    <lineage>
        <taxon>Bacteria</taxon>
        <taxon>Bacillati</taxon>
        <taxon>Actinomycetota</taxon>
        <taxon>Actinomycetes</taxon>
        <taxon>Propionibacteriales</taxon>
        <taxon>Propionibacteriaceae</taxon>
        <taxon>Raineyella</taxon>
    </lineage>
</organism>
<evidence type="ECO:0000256" key="2">
    <source>
        <dbReference type="ARBA" id="ARBA00023125"/>
    </source>
</evidence>
<dbReference type="InterPro" id="IPR011711">
    <property type="entry name" value="GntR_C"/>
</dbReference>
<reference evidence="5 6" key="1">
    <citation type="submission" date="2019-10" db="EMBL/GenBank/DDBJ databases">
        <title>Genomic analysis of Raineyella sp. CBA3103.</title>
        <authorList>
            <person name="Roh S.W."/>
        </authorList>
    </citation>
    <scope>NUCLEOTIDE SEQUENCE [LARGE SCALE GENOMIC DNA]</scope>
    <source>
        <strain evidence="5 6">CBA3103</strain>
    </source>
</reference>
<dbReference type="CDD" id="cd07377">
    <property type="entry name" value="WHTH_GntR"/>
    <property type="match status" value="1"/>
</dbReference>
<sequence>MDYANLPERLQAVITERIIDGTYTPGERLVELQLAKEFGVSQAPVREALRTLAAMRLVEIRPRRGTFVRAASHDDLAEVYLVRGALERAAGIAAYADVHRDPSALEAALTDMRAGAEADDTTRLVEASTQFHRAIVLASRNSILIGIWDNLAIGVRTLATVRRTGLDLHQAAEAHVPILEAFRSGTPESVGRLLEEHQQHYLRLPHD</sequence>